<evidence type="ECO:0000256" key="6">
    <source>
        <dbReference type="ARBA" id="ARBA00023136"/>
    </source>
</evidence>
<feature type="transmembrane region" description="Helical" evidence="10">
    <location>
        <begin position="56"/>
        <end position="76"/>
    </location>
</feature>
<evidence type="ECO:0000259" key="11">
    <source>
        <dbReference type="PROSITE" id="PS50850"/>
    </source>
</evidence>
<keyword evidence="3 8" id="KW-0813">Transport</keyword>
<keyword evidence="13" id="KW-1185">Reference proteome</keyword>
<dbReference type="PROSITE" id="PS50850">
    <property type="entry name" value="MFS"/>
    <property type="match status" value="1"/>
</dbReference>
<feature type="domain" description="Major facilitator superfamily (MFS) profile" evidence="11">
    <location>
        <begin position="60"/>
        <end position="490"/>
    </location>
</feature>
<evidence type="ECO:0000256" key="9">
    <source>
        <dbReference type="SAM" id="MobiDB-lite"/>
    </source>
</evidence>
<dbReference type="InterPro" id="IPR005828">
    <property type="entry name" value="MFS_sugar_transport-like"/>
</dbReference>
<dbReference type="GO" id="GO:0016020">
    <property type="term" value="C:membrane"/>
    <property type="evidence" value="ECO:0007669"/>
    <property type="project" value="UniProtKB-SubCell"/>
</dbReference>
<protein>
    <recommendedName>
        <fullName evidence="11">Major facilitator superfamily (MFS) profile domain-containing protein</fullName>
    </recommendedName>
</protein>
<dbReference type="PANTHER" id="PTHR48022:SF73">
    <property type="entry name" value="METABOLITE TRANSPORT PROTEIN YDL199C-RELATED"/>
    <property type="match status" value="1"/>
</dbReference>
<comment type="similarity">
    <text evidence="2 8">Belongs to the major facilitator superfamily. Sugar transporter (TC 2.A.1.1) family.</text>
</comment>
<feature type="transmembrane region" description="Helical" evidence="10">
    <location>
        <begin position="96"/>
        <end position="117"/>
    </location>
</feature>
<feature type="transmembrane region" description="Helical" evidence="10">
    <location>
        <begin position="129"/>
        <end position="148"/>
    </location>
</feature>
<dbReference type="RefSeq" id="XP_025353612.1">
    <property type="nucleotide sequence ID" value="XM_025496619.1"/>
</dbReference>
<feature type="transmembrane region" description="Helical" evidence="10">
    <location>
        <begin position="302"/>
        <end position="322"/>
    </location>
</feature>
<dbReference type="AlphaFoldDB" id="A0A316V6Z2"/>
<evidence type="ECO:0000256" key="1">
    <source>
        <dbReference type="ARBA" id="ARBA00004141"/>
    </source>
</evidence>
<reference evidence="12 13" key="1">
    <citation type="journal article" date="2018" name="Mol. Biol. Evol.">
        <title>Broad Genomic Sampling Reveals a Smut Pathogenic Ancestry of the Fungal Clade Ustilaginomycotina.</title>
        <authorList>
            <person name="Kijpornyongpan T."/>
            <person name="Mondo S.J."/>
            <person name="Barry K."/>
            <person name="Sandor L."/>
            <person name="Lee J."/>
            <person name="Lipzen A."/>
            <person name="Pangilinan J."/>
            <person name="LaButti K."/>
            <person name="Hainaut M."/>
            <person name="Henrissat B."/>
            <person name="Grigoriev I.V."/>
            <person name="Spatafora J.W."/>
            <person name="Aime M.C."/>
        </authorList>
    </citation>
    <scope>NUCLEOTIDE SEQUENCE [LARGE SCALE GENOMIC DNA]</scope>
    <source>
        <strain evidence="12 13">MCA 3882</strain>
    </source>
</reference>
<dbReference type="Gene3D" id="1.20.1250.20">
    <property type="entry name" value="MFS general substrate transporter like domains"/>
    <property type="match status" value="1"/>
</dbReference>
<dbReference type="OrthoDB" id="648285at2759"/>
<gene>
    <name evidence="12" type="ORF">FA14DRAFT_124023</name>
</gene>
<feature type="region of interest" description="Disordered" evidence="9">
    <location>
        <begin position="501"/>
        <end position="550"/>
    </location>
</feature>
<comment type="catalytic activity">
    <reaction evidence="7">
        <text>myo-inositol(out) + H(+)(out) = myo-inositol(in) + H(+)(in)</text>
        <dbReference type="Rhea" id="RHEA:60364"/>
        <dbReference type="ChEBI" id="CHEBI:15378"/>
        <dbReference type="ChEBI" id="CHEBI:17268"/>
    </reaction>
</comment>
<evidence type="ECO:0000256" key="10">
    <source>
        <dbReference type="SAM" id="Phobius"/>
    </source>
</evidence>
<dbReference type="InterPro" id="IPR005829">
    <property type="entry name" value="Sugar_transporter_CS"/>
</dbReference>
<feature type="transmembrane region" description="Helical" evidence="10">
    <location>
        <begin position="217"/>
        <end position="239"/>
    </location>
</feature>
<dbReference type="Proteomes" id="UP000245771">
    <property type="component" value="Unassembled WGS sequence"/>
</dbReference>
<proteinExistence type="inferred from homology"/>
<dbReference type="GeneID" id="37018400"/>
<dbReference type="FunFam" id="1.20.1250.20:FF:000119">
    <property type="entry name" value="MFS monosaccharide transporter, putative"/>
    <property type="match status" value="1"/>
</dbReference>
<dbReference type="InParanoid" id="A0A316V6Z2"/>
<feature type="transmembrane region" description="Helical" evidence="10">
    <location>
        <begin position="187"/>
        <end position="205"/>
    </location>
</feature>
<name>A0A316V6Z2_9BASI</name>
<evidence type="ECO:0000313" key="12">
    <source>
        <dbReference type="EMBL" id="PWN33310.1"/>
    </source>
</evidence>
<dbReference type="STRING" id="1280837.A0A316V6Z2"/>
<feature type="region of interest" description="Disordered" evidence="9">
    <location>
        <begin position="1"/>
        <end position="45"/>
    </location>
</feature>
<keyword evidence="5 10" id="KW-1133">Transmembrane helix</keyword>
<evidence type="ECO:0000256" key="8">
    <source>
        <dbReference type="RuleBase" id="RU003346"/>
    </source>
</evidence>
<evidence type="ECO:0000256" key="4">
    <source>
        <dbReference type="ARBA" id="ARBA00022692"/>
    </source>
</evidence>
<evidence type="ECO:0000313" key="13">
    <source>
        <dbReference type="Proteomes" id="UP000245771"/>
    </source>
</evidence>
<dbReference type="GO" id="GO:0005351">
    <property type="term" value="F:carbohydrate:proton symporter activity"/>
    <property type="evidence" value="ECO:0007669"/>
    <property type="project" value="TreeGrafter"/>
</dbReference>
<evidence type="ECO:0000256" key="5">
    <source>
        <dbReference type="ARBA" id="ARBA00022989"/>
    </source>
</evidence>
<dbReference type="InterPro" id="IPR036259">
    <property type="entry name" value="MFS_trans_sf"/>
</dbReference>
<dbReference type="EMBL" id="KZ819604">
    <property type="protein sequence ID" value="PWN33310.1"/>
    <property type="molecule type" value="Genomic_DNA"/>
</dbReference>
<feature type="transmembrane region" description="Helical" evidence="10">
    <location>
        <begin position="154"/>
        <end position="175"/>
    </location>
</feature>
<feature type="compositionally biased region" description="Low complexity" evidence="9">
    <location>
        <begin position="15"/>
        <end position="32"/>
    </location>
</feature>
<feature type="transmembrane region" description="Helical" evidence="10">
    <location>
        <begin position="399"/>
        <end position="424"/>
    </location>
</feature>
<dbReference type="InterPro" id="IPR020846">
    <property type="entry name" value="MFS_dom"/>
</dbReference>
<keyword evidence="4 10" id="KW-0812">Transmembrane</keyword>
<feature type="compositionally biased region" description="Polar residues" evidence="9">
    <location>
        <begin position="597"/>
        <end position="613"/>
    </location>
</feature>
<sequence>MSTQDLQTGHQARFSMDSTASSTTRTRTNSIRVPNLPPNQHGTSPLAKAGVKGDGLMIFITCFVSLGVFLFGYDQGVMSGIITGPYFKAYFHNPTAYEIGTMVAILEIGALITSLACGTLADMWGRKRVLLIGALTFSLGGLIQAFTTGFKSMVFGRIIAGFGVGALSMIVPIYQSEISPAENRGKLACIEFTLNVFGYTSSLWIDYACSFISGDGSWRFPLAVQVIIGLILAFGSIVIPESPRWLLDHDRDDEGMRVLADLHGGGDPREPRARLEYREIKENVHFTRSQGDRSYSTMMRVYWYRTMIACSSQMFAQLNGINVISYYAPMVFESAGWIGRDAILMAGINGIIYILATIPTWFLIDVLGRRKILMFGSIVTGTALAACGYFLYIDTAITPKAVVACVIIFNAAFGSGWGPIPWLYPPEIMPLAFRAKGTSLSTATNWIFNYIVGEMTPILQEKIKWRLYPMHAFFCLCSLIFVYFAYPETMGVPLEEMEALFGDEPGPIPQKDDEMDEENQPLNEGRRSNDDEDHSPARPSRRSISSHPRFMSEEELAARQAAIKVARLERKNQTWGFLGRGSSSSSNSRRTIASWFGGNSQRQESAHESTPYQPLNREEQ</sequence>
<feature type="compositionally biased region" description="Low complexity" evidence="9">
    <location>
        <begin position="580"/>
        <end position="590"/>
    </location>
</feature>
<accession>A0A316V6Z2</accession>
<dbReference type="PRINTS" id="PR00171">
    <property type="entry name" value="SUGRTRNSPORT"/>
</dbReference>
<organism evidence="12 13">
    <name type="scientific">Meira miltonrushii</name>
    <dbReference type="NCBI Taxonomy" id="1280837"/>
    <lineage>
        <taxon>Eukaryota</taxon>
        <taxon>Fungi</taxon>
        <taxon>Dikarya</taxon>
        <taxon>Basidiomycota</taxon>
        <taxon>Ustilaginomycotina</taxon>
        <taxon>Exobasidiomycetes</taxon>
        <taxon>Exobasidiales</taxon>
        <taxon>Brachybasidiaceae</taxon>
        <taxon>Meira</taxon>
    </lineage>
</organism>
<dbReference type="PROSITE" id="PS00217">
    <property type="entry name" value="SUGAR_TRANSPORT_2"/>
    <property type="match status" value="1"/>
</dbReference>
<feature type="compositionally biased region" description="Polar residues" evidence="9">
    <location>
        <begin position="1"/>
        <end position="10"/>
    </location>
</feature>
<comment type="subcellular location">
    <subcellularLocation>
        <location evidence="1">Membrane</location>
        <topology evidence="1">Multi-pass membrane protein</topology>
    </subcellularLocation>
</comment>
<dbReference type="Pfam" id="PF00083">
    <property type="entry name" value="Sugar_tr"/>
    <property type="match status" value="1"/>
</dbReference>
<evidence type="ECO:0000256" key="3">
    <source>
        <dbReference type="ARBA" id="ARBA00022448"/>
    </source>
</evidence>
<dbReference type="InterPro" id="IPR050360">
    <property type="entry name" value="MFS_Sugar_Transporters"/>
</dbReference>
<feature type="transmembrane region" description="Helical" evidence="10">
    <location>
        <begin position="467"/>
        <end position="486"/>
    </location>
</feature>
<feature type="transmembrane region" description="Helical" evidence="10">
    <location>
        <begin position="372"/>
        <end position="393"/>
    </location>
</feature>
<dbReference type="NCBIfam" id="TIGR00879">
    <property type="entry name" value="SP"/>
    <property type="match status" value="1"/>
</dbReference>
<evidence type="ECO:0000256" key="7">
    <source>
        <dbReference type="ARBA" id="ARBA00049119"/>
    </source>
</evidence>
<dbReference type="PANTHER" id="PTHR48022">
    <property type="entry name" value="PLASTIDIC GLUCOSE TRANSPORTER 4"/>
    <property type="match status" value="1"/>
</dbReference>
<feature type="transmembrane region" description="Helical" evidence="10">
    <location>
        <begin position="342"/>
        <end position="363"/>
    </location>
</feature>
<keyword evidence="6 10" id="KW-0472">Membrane</keyword>
<feature type="region of interest" description="Disordered" evidence="9">
    <location>
        <begin position="574"/>
        <end position="620"/>
    </location>
</feature>
<dbReference type="SUPFAM" id="SSF103473">
    <property type="entry name" value="MFS general substrate transporter"/>
    <property type="match status" value="1"/>
</dbReference>
<dbReference type="InterPro" id="IPR003663">
    <property type="entry name" value="Sugar/inositol_transpt"/>
</dbReference>
<evidence type="ECO:0000256" key="2">
    <source>
        <dbReference type="ARBA" id="ARBA00010992"/>
    </source>
</evidence>